<dbReference type="GO" id="GO:0016887">
    <property type="term" value="F:ATP hydrolysis activity"/>
    <property type="evidence" value="ECO:0007669"/>
    <property type="project" value="InterPro"/>
</dbReference>
<dbReference type="Pfam" id="PF03412">
    <property type="entry name" value="Peptidase_C39"/>
    <property type="match status" value="1"/>
</dbReference>
<keyword evidence="17" id="KW-1185">Reference proteome</keyword>
<proteinExistence type="predicted"/>
<dbReference type="Proteomes" id="UP000248806">
    <property type="component" value="Unassembled WGS sequence"/>
</dbReference>
<keyword evidence="5" id="KW-0547">Nucleotide-binding</keyword>
<dbReference type="Gene3D" id="1.20.1560.10">
    <property type="entry name" value="ABC transporter type 1, transmembrane domain"/>
    <property type="match status" value="1"/>
</dbReference>
<evidence type="ECO:0000256" key="10">
    <source>
        <dbReference type="ARBA" id="ARBA00023136"/>
    </source>
</evidence>
<feature type="transmembrane region" description="Helical" evidence="12">
    <location>
        <begin position="326"/>
        <end position="345"/>
    </location>
</feature>
<comment type="subcellular location">
    <subcellularLocation>
        <location evidence="1">Cell membrane</location>
        <topology evidence="1">Multi-pass membrane protein</topology>
    </subcellularLocation>
</comment>
<dbReference type="Gene3D" id="3.40.50.300">
    <property type="entry name" value="P-loop containing nucleotide triphosphate hydrolases"/>
    <property type="match status" value="1"/>
</dbReference>
<dbReference type="GO" id="GO:0008234">
    <property type="term" value="F:cysteine-type peptidase activity"/>
    <property type="evidence" value="ECO:0007669"/>
    <property type="project" value="UniProtKB-KW"/>
</dbReference>
<feature type="region of interest" description="Disordered" evidence="11">
    <location>
        <begin position="1"/>
        <end position="22"/>
    </location>
</feature>
<dbReference type="PROSITE" id="PS00211">
    <property type="entry name" value="ABC_TRANSPORTER_1"/>
    <property type="match status" value="1"/>
</dbReference>
<evidence type="ECO:0000256" key="4">
    <source>
        <dbReference type="ARBA" id="ARBA00022692"/>
    </source>
</evidence>
<feature type="domain" description="ABC transporter" evidence="13">
    <location>
        <begin position="526"/>
        <end position="759"/>
    </location>
</feature>
<evidence type="ECO:0000256" key="1">
    <source>
        <dbReference type="ARBA" id="ARBA00004651"/>
    </source>
</evidence>
<evidence type="ECO:0000256" key="8">
    <source>
        <dbReference type="ARBA" id="ARBA00022840"/>
    </source>
</evidence>
<dbReference type="InterPro" id="IPR017871">
    <property type="entry name" value="ABC_transporter-like_CS"/>
</dbReference>
<dbReference type="PROSITE" id="PS50990">
    <property type="entry name" value="PEPTIDASE_C39"/>
    <property type="match status" value="1"/>
</dbReference>
<dbReference type="Pfam" id="PF00005">
    <property type="entry name" value="ABC_tran"/>
    <property type="match status" value="1"/>
</dbReference>
<evidence type="ECO:0000313" key="17">
    <source>
        <dbReference type="Proteomes" id="UP000248806"/>
    </source>
</evidence>
<dbReference type="InterPro" id="IPR027417">
    <property type="entry name" value="P-loop_NTPase"/>
</dbReference>
<dbReference type="Pfam" id="PF00664">
    <property type="entry name" value="ABC_membrane"/>
    <property type="match status" value="1"/>
</dbReference>
<evidence type="ECO:0000256" key="6">
    <source>
        <dbReference type="ARBA" id="ARBA00022801"/>
    </source>
</evidence>
<gene>
    <name evidence="16" type="ORF">EI42_02862</name>
</gene>
<feature type="transmembrane region" description="Helical" evidence="12">
    <location>
        <begin position="447"/>
        <end position="470"/>
    </location>
</feature>
<protein>
    <submittedName>
        <fullName evidence="16">HlyB family type I secretion system ABC transporter</fullName>
    </submittedName>
</protein>
<reference evidence="16 17" key="1">
    <citation type="submission" date="2018-06" db="EMBL/GenBank/DDBJ databases">
        <title>Genomic Encyclopedia of Archaeal and Bacterial Type Strains, Phase II (KMG-II): from individual species to whole genera.</title>
        <authorList>
            <person name="Goeker M."/>
        </authorList>
    </citation>
    <scope>NUCLEOTIDE SEQUENCE [LARGE SCALE GENOMIC DNA]</scope>
    <source>
        <strain evidence="16 17">ATCC BAA-1881</strain>
    </source>
</reference>
<evidence type="ECO:0000256" key="7">
    <source>
        <dbReference type="ARBA" id="ARBA00022807"/>
    </source>
</evidence>
<dbReference type="PANTHER" id="PTHR43394">
    <property type="entry name" value="ATP-DEPENDENT PERMEASE MDL1, MITOCHONDRIAL"/>
    <property type="match status" value="1"/>
</dbReference>
<dbReference type="PANTHER" id="PTHR43394:SF1">
    <property type="entry name" value="ATP-BINDING CASSETTE SUB-FAMILY B MEMBER 10, MITOCHONDRIAL"/>
    <property type="match status" value="1"/>
</dbReference>
<feature type="transmembrane region" description="Helical" evidence="12">
    <location>
        <begin position="250"/>
        <end position="276"/>
    </location>
</feature>
<evidence type="ECO:0000256" key="2">
    <source>
        <dbReference type="ARBA" id="ARBA00022448"/>
    </source>
</evidence>
<dbReference type="GO" id="GO:0005886">
    <property type="term" value="C:plasma membrane"/>
    <property type="evidence" value="ECO:0007669"/>
    <property type="project" value="UniProtKB-SubCell"/>
</dbReference>
<feature type="domain" description="Peptidase C39" evidence="15">
    <location>
        <begin position="59"/>
        <end position="178"/>
    </location>
</feature>
<evidence type="ECO:0000256" key="5">
    <source>
        <dbReference type="ARBA" id="ARBA00022741"/>
    </source>
</evidence>
<evidence type="ECO:0000259" key="13">
    <source>
        <dbReference type="PROSITE" id="PS50893"/>
    </source>
</evidence>
<dbReference type="InterPro" id="IPR003593">
    <property type="entry name" value="AAA+_ATPase"/>
</dbReference>
<dbReference type="PROSITE" id="PS50893">
    <property type="entry name" value="ABC_TRANSPORTER_2"/>
    <property type="match status" value="1"/>
</dbReference>
<evidence type="ECO:0000259" key="15">
    <source>
        <dbReference type="PROSITE" id="PS50990"/>
    </source>
</evidence>
<evidence type="ECO:0000256" key="11">
    <source>
        <dbReference type="SAM" id="MobiDB-lite"/>
    </source>
</evidence>
<dbReference type="InterPro" id="IPR011527">
    <property type="entry name" value="ABC1_TM_dom"/>
</dbReference>
<dbReference type="FunFam" id="3.40.50.300:FF:000299">
    <property type="entry name" value="ABC transporter ATP-binding protein/permease"/>
    <property type="match status" value="1"/>
</dbReference>
<dbReference type="SUPFAM" id="SSF90123">
    <property type="entry name" value="ABC transporter transmembrane region"/>
    <property type="match status" value="1"/>
</dbReference>
<evidence type="ECO:0000259" key="14">
    <source>
        <dbReference type="PROSITE" id="PS50929"/>
    </source>
</evidence>
<dbReference type="GO" id="GO:0005524">
    <property type="term" value="F:ATP binding"/>
    <property type="evidence" value="ECO:0007669"/>
    <property type="project" value="UniProtKB-KW"/>
</dbReference>
<dbReference type="AlphaFoldDB" id="A0A326U6J6"/>
<keyword evidence="7" id="KW-0645">Protease</keyword>
<keyword evidence="6" id="KW-0378">Hydrolase</keyword>
<sequence>METKQQQKLTLPPPAKSSENPDIWQLDTVPIEQVQVRPRPFLARLWGQFFKKRVPVLIQMTEVECGLACLAMLLSYHGRKTSISELRTQFGIGRDGLSALSIVQAARGFGLQVKPVAMKRSDFSRLPLPAIIHWQFNHYLIVERWTPKYAVVIDPASGRKKMSLQELNEGFTGIAILAEPGPRFKRRKTSPGTPILATFLWKTLKRSPGAVLQVLAASALLQVFGLLLPLLTKLVTDYVLPTRTPEIMSIIGVGVMLLLLVQAITTLLRGWVIVYLRVRIDMNIMFSFFEHLLSLPYNFFQQRSNGDLLSRIESNSVIRDTLTNPFVSALLDSVMVITYMLILLWQSPTFAAIALLMGALQATLMISTYNHIRGMANRELSAQGKAQGYMSEVLAGIATIKSSGTEQRAHERWSNLFLDQLNVLIQRSYIQTLIDTGMNLLRTTTPLLLLCVGAFLVLNGSMTIGTMLAMNSLAAAFLSPLTSLISSGQQLQLVHAHFERLADVIAAEPEQYNQQVISPPELTGHVQLRNVSFRYGPDSPWVLKNINLVIEPGQQVAIVGRTGSGKSTLGKLLLGLYIPSSGKIQLDGIPIDLMRYSEVRRQFGVVLQEASIFSGSIMHNITFDDSSISKEQAMKAAQIAAFHEDIVQMPMGYDTMVAEGGSALSGGQRQRLALARAIVRNPRILLLDEATSSLDAITEQRITENLQGLSCTQIIIAHRLSTIRSADMIVVLDQGSIVEKGTHEELMKKGGYYAELLKQQFEKQQKQTS</sequence>
<comment type="caution">
    <text evidence="16">The sequence shown here is derived from an EMBL/GenBank/DDBJ whole genome shotgun (WGS) entry which is preliminary data.</text>
</comment>
<feature type="domain" description="ABC transmembrane type-1" evidence="14">
    <location>
        <begin position="214"/>
        <end position="493"/>
    </location>
</feature>
<keyword evidence="7" id="KW-0788">Thiol protease</keyword>
<accession>A0A326U6J6</accession>
<dbReference type="SMART" id="SM00382">
    <property type="entry name" value="AAA"/>
    <property type="match status" value="1"/>
</dbReference>
<keyword evidence="4 12" id="KW-0812">Transmembrane</keyword>
<name>A0A326U6J6_THEHA</name>
<keyword evidence="2" id="KW-0813">Transport</keyword>
<dbReference type="InterPro" id="IPR036640">
    <property type="entry name" value="ABC1_TM_sf"/>
</dbReference>
<evidence type="ECO:0000256" key="3">
    <source>
        <dbReference type="ARBA" id="ARBA00022475"/>
    </source>
</evidence>
<evidence type="ECO:0000256" key="12">
    <source>
        <dbReference type="SAM" id="Phobius"/>
    </source>
</evidence>
<dbReference type="RefSeq" id="WP_111323059.1">
    <property type="nucleotide sequence ID" value="NZ_BIFX01000001.1"/>
</dbReference>
<feature type="transmembrane region" description="Helical" evidence="12">
    <location>
        <begin position="351"/>
        <end position="369"/>
    </location>
</feature>
<dbReference type="GO" id="GO:0006508">
    <property type="term" value="P:proteolysis"/>
    <property type="evidence" value="ECO:0007669"/>
    <property type="project" value="InterPro"/>
</dbReference>
<evidence type="ECO:0000256" key="9">
    <source>
        <dbReference type="ARBA" id="ARBA00022989"/>
    </source>
</evidence>
<dbReference type="InterPro" id="IPR003439">
    <property type="entry name" value="ABC_transporter-like_ATP-bd"/>
</dbReference>
<keyword evidence="3" id="KW-1003">Cell membrane</keyword>
<keyword evidence="10 12" id="KW-0472">Membrane</keyword>
<dbReference type="GO" id="GO:0015421">
    <property type="term" value="F:ABC-type oligopeptide transporter activity"/>
    <property type="evidence" value="ECO:0007669"/>
    <property type="project" value="TreeGrafter"/>
</dbReference>
<dbReference type="PROSITE" id="PS50929">
    <property type="entry name" value="ABC_TM1F"/>
    <property type="match status" value="1"/>
</dbReference>
<dbReference type="InterPro" id="IPR005074">
    <property type="entry name" value="Peptidase_C39"/>
</dbReference>
<dbReference type="CDD" id="cd18779">
    <property type="entry name" value="ABC_6TM_T1SS_like"/>
    <property type="match status" value="1"/>
</dbReference>
<dbReference type="OrthoDB" id="9762778at2"/>
<dbReference type="EMBL" id="QKUF01000008">
    <property type="protein sequence ID" value="PZW29566.1"/>
    <property type="molecule type" value="Genomic_DNA"/>
</dbReference>
<organism evidence="16 17">
    <name type="scientific">Thermosporothrix hazakensis</name>
    <dbReference type="NCBI Taxonomy" id="644383"/>
    <lineage>
        <taxon>Bacteria</taxon>
        <taxon>Bacillati</taxon>
        <taxon>Chloroflexota</taxon>
        <taxon>Ktedonobacteria</taxon>
        <taxon>Ktedonobacterales</taxon>
        <taxon>Thermosporotrichaceae</taxon>
        <taxon>Thermosporothrix</taxon>
    </lineage>
</organism>
<keyword evidence="9 12" id="KW-1133">Transmembrane helix</keyword>
<dbReference type="SUPFAM" id="SSF52540">
    <property type="entry name" value="P-loop containing nucleoside triphosphate hydrolases"/>
    <property type="match status" value="1"/>
</dbReference>
<keyword evidence="8" id="KW-0067">ATP-binding</keyword>
<dbReference type="InterPro" id="IPR039421">
    <property type="entry name" value="Type_1_exporter"/>
</dbReference>
<dbReference type="Gene3D" id="3.90.70.10">
    <property type="entry name" value="Cysteine proteinases"/>
    <property type="match status" value="1"/>
</dbReference>
<feature type="transmembrane region" description="Helical" evidence="12">
    <location>
        <begin position="210"/>
        <end position="230"/>
    </location>
</feature>
<evidence type="ECO:0000313" key="16">
    <source>
        <dbReference type="EMBL" id="PZW29566.1"/>
    </source>
</evidence>